<proteinExistence type="predicted"/>
<evidence type="ECO:0008006" key="3">
    <source>
        <dbReference type="Google" id="ProtNLM"/>
    </source>
</evidence>
<gene>
    <name evidence="1" type="ORF">SAMN06264855_10499</name>
</gene>
<organism evidence="1 2">
    <name type="scientific">Halorubrum vacuolatum</name>
    <name type="common">Natronobacterium vacuolatum</name>
    <dbReference type="NCBI Taxonomy" id="63740"/>
    <lineage>
        <taxon>Archaea</taxon>
        <taxon>Methanobacteriati</taxon>
        <taxon>Methanobacteriota</taxon>
        <taxon>Stenosarchaea group</taxon>
        <taxon>Halobacteria</taxon>
        <taxon>Halobacteriales</taxon>
        <taxon>Haloferacaceae</taxon>
        <taxon>Halorubrum</taxon>
    </lineage>
</organism>
<dbReference type="AlphaFoldDB" id="A0A238VUX2"/>
<dbReference type="EMBL" id="FZNQ01000004">
    <property type="protein sequence ID" value="SNR37981.1"/>
    <property type="molecule type" value="Genomic_DNA"/>
</dbReference>
<reference evidence="1 2" key="1">
    <citation type="submission" date="2017-06" db="EMBL/GenBank/DDBJ databases">
        <authorList>
            <person name="Kim H.J."/>
            <person name="Triplett B.A."/>
        </authorList>
    </citation>
    <scope>NUCLEOTIDE SEQUENCE [LARGE SCALE GENOMIC DNA]</scope>
    <source>
        <strain evidence="1 2">DSM 8800</strain>
    </source>
</reference>
<dbReference type="RefSeq" id="WP_089384146.1">
    <property type="nucleotide sequence ID" value="NZ_FZNQ01000004.1"/>
</dbReference>
<dbReference type="InterPro" id="IPR055927">
    <property type="entry name" value="DUF7504"/>
</dbReference>
<accession>A0A238VUX2</accession>
<dbReference type="Proteomes" id="UP000198397">
    <property type="component" value="Unassembled WGS sequence"/>
</dbReference>
<evidence type="ECO:0000313" key="2">
    <source>
        <dbReference type="Proteomes" id="UP000198397"/>
    </source>
</evidence>
<keyword evidence="2" id="KW-1185">Reference proteome</keyword>
<dbReference type="OrthoDB" id="70318at2157"/>
<dbReference type="Pfam" id="PF24336">
    <property type="entry name" value="DUF7504"/>
    <property type="match status" value="1"/>
</dbReference>
<protein>
    <recommendedName>
        <fullName evidence="3">RecA-superfamily ATPase, KaiC/GvpD/RAD55 family</fullName>
    </recommendedName>
</protein>
<sequence length="202" mass="22423">MTLLPDAVRHAESVLVSGPPMSGKYELLMRILAEWSEQPVMISTGRSAGKVREEYEQITDRSGDDLVVIDCASHEQGAEHADTPTTKYVASPGNLTDIGIKFTNVVESSAGLERAIGIHSLSQLLMYWEAERIYQFTRVMAAQSSGEGWPFVAVIGSETHDTQTIHTLHEPFELIVETRVTDDGRQFRTLDRVGGPTEWTDF</sequence>
<evidence type="ECO:0000313" key="1">
    <source>
        <dbReference type="EMBL" id="SNR37981.1"/>
    </source>
</evidence>
<name>A0A238VUX2_HALVU</name>